<sequence>MSQENRTLYTGLAMAALLPLLLGLLLEWSAWVTVPLFFAVLAGIYQKLMHGTKTPSDHVGILLDKIGLHRDNPVRDLTASRFAKLIDAAGNPSVAEEVRQRFDSPKPFA</sequence>
<dbReference type="EMBL" id="BAAAHC010000009">
    <property type="protein sequence ID" value="GAA0522539.1"/>
    <property type="molecule type" value="Genomic_DNA"/>
</dbReference>
<protein>
    <submittedName>
        <fullName evidence="3">Uncharacterized protein</fullName>
    </submittedName>
</protein>
<organism evidence="3 4">
    <name type="scientific">Saccharopolyspora thermophila</name>
    <dbReference type="NCBI Taxonomy" id="89367"/>
    <lineage>
        <taxon>Bacteria</taxon>
        <taxon>Bacillati</taxon>
        <taxon>Actinomycetota</taxon>
        <taxon>Actinomycetes</taxon>
        <taxon>Pseudonocardiales</taxon>
        <taxon>Pseudonocardiaceae</taxon>
        <taxon>Saccharopolyspora</taxon>
    </lineage>
</organism>
<evidence type="ECO:0000313" key="3">
    <source>
        <dbReference type="EMBL" id="GGI94186.1"/>
    </source>
</evidence>
<reference evidence="2 5" key="2">
    <citation type="journal article" date="2019" name="Int. J. Syst. Evol. Microbiol.">
        <title>The Global Catalogue of Microorganisms (GCM) 10K type strain sequencing project: providing services to taxonomists for standard genome sequencing and annotation.</title>
        <authorList>
            <consortium name="The Broad Institute Genomics Platform"/>
            <consortium name="The Broad Institute Genome Sequencing Center for Infectious Disease"/>
            <person name="Wu L."/>
            <person name="Ma J."/>
        </authorList>
    </citation>
    <scope>NUCLEOTIDE SEQUENCE [LARGE SCALE GENOMIC DNA]</scope>
    <source>
        <strain evidence="2 5">JCM 10664</strain>
    </source>
</reference>
<proteinExistence type="predicted"/>
<name>A0A917K145_9PSEU</name>
<evidence type="ECO:0000313" key="5">
    <source>
        <dbReference type="Proteomes" id="UP001500220"/>
    </source>
</evidence>
<evidence type="ECO:0000313" key="2">
    <source>
        <dbReference type="EMBL" id="GAA0522539.1"/>
    </source>
</evidence>
<reference evidence="2" key="4">
    <citation type="submission" date="2023-12" db="EMBL/GenBank/DDBJ databases">
        <authorList>
            <person name="Sun Q."/>
            <person name="Inoue M."/>
        </authorList>
    </citation>
    <scope>NUCLEOTIDE SEQUENCE</scope>
    <source>
        <strain evidence="2">JCM 10664</strain>
    </source>
</reference>
<dbReference type="Proteomes" id="UP000597989">
    <property type="component" value="Unassembled WGS sequence"/>
</dbReference>
<keyword evidence="1" id="KW-0812">Transmembrane</keyword>
<dbReference type="Proteomes" id="UP001500220">
    <property type="component" value="Unassembled WGS sequence"/>
</dbReference>
<reference evidence="3 4" key="1">
    <citation type="journal article" date="2014" name="Int. J. Syst. Evol. Microbiol.">
        <title>Complete genome sequence of Corynebacterium casei LMG S-19264T (=DSM 44701T), isolated from a smear-ripened cheese.</title>
        <authorList>
            <consortium name="US DOE Joint Genome Institute (JGI-PGF)"/>
            <person name="Walter F."/>
            <person name="Albersmeier A."/>
            <person name="Kalinowski J."/>
            <person name="Ruckert C."/>
        </authorList>
    </citation>
    <scope>NUCLEOTIDE SEQUENCE [LARGE SCALE GENOMIC DNA]</scope>
    <source>
        <strain evidence="3 4">CGMCC 4.7206</strain>
    </source>
</reference>
<reference evidence="3" key="3">
    <citation type="submission" date="2020-09" db="EMBL/GenBank/DDBJ databases">
        <authorList>
            <person name="Sun Q."/>
            <person name="Zhou Y."/>
        </authorList>
    </citation>
    <scope>NUCLEOTIDE SEQUENCE</scope>
    <source>
        <strain evidence="3">CGMCC 4.7206</strain>
    </source>
</reference>
<evidence type="ECO:0000256" key="1">
    <source>
        <dbReference type="SAM" id="Phobius"/>
    </source>
</evidence>
<keyword evidence="1" id="KW-1133">Transmembrane helix</keyword>
<dbReference type="EMBL" id="BMMT01000012">
    <property type="protein sequence ID" value="GGI94186.1"/>
    <property type="molecule type" value="Genomic_DNA"/>
</dbReference>
<dbReference type="RefSeq" id="WP_188988843.1">
    <property type="nucleotide sequence ID" value="NZ_BAAAHC010000009.1"/>
</dbReference>
<keyword evidence="5" id="KW-1185">Reference proteome</keyword>
<accession>A0A917K145</accession>
<dbReference type="AlphaFoldDB" id="A0A917K145"/>
<feature type="transmembrane region" description="Helical" evidence="1">
    <location>
        <begin position="7"/>
        <end position="22"/>
    </location>
</feature>
<evidence type="ECO:0000313" key="4">
    <source>
        <dbReference type="Proteomes" id="UP000597989"/>
    </source>
</evidence>
<comment type="caution">
    <text evidence="3">The sequence shown here is derived from an EMBL/GenBank/DDBJ whole genome shotgun (WGS) entry which is preliminary data.</text>
</comment>
<feature type="transmembrane region" description="Helical" evidence="1">
    <location>
        <begin position="28"/>
        <end position="45"/>
    </location>
</feature>
<gene>
    <name evidence="2" type="ORF">GCM10009545_25830</name>
    <name evidence="3" type="ORF">GCM10011581_34120</name>
</gene>
<keyword evidence="1" id="KW-0472">Membrane</keyword>